<reference evidence="2 3" key="1">
    <citation type="journal article" date="2019" name="Sci. Rep.">
        <title>Comparative genomics of chytrid fungi reveal insights into the obligate biotrophic and pathogenic lifestyle of Synchytrium endobioticum.</title>
        <authorList>
            <person name="van de Vossenberg B.T.L.H."/>
            <person name="Warris S."/>
            <person name="Nguyen H.D.T."/>
            <person name="van Gent-Pelzer M.P.E."/>
            <person name="Joly D.L."/>
            <person name="van de Geest H.C."/>
            <person name="Bonants P.J.M."/>
            <person name="Smith D.S."/>
            <person name="Levesque C.A."/>
            <person name="van der Lee T.A.J."/>
        </authorList>
    </citation>
    <scope>NUCLEOTIDE SEQUENCE [LARGE SCALE GENOMIC DNA]</scope>
    <source>
        <strain evidence="2 3">JEL517</strain>
    </source>
</reference>
<evidence type="ECO:0000313" key="2">
    <source>
        <dbReference type="EMBL" id="TPX35795.1"/>
    </source>
</evidence>
<keyword evidence="3" id="KW-1185">Reference proteome</keyword>
<dbReference type="GeneID" id="42003115"/>
<evidence type="ECO:0008006" key="4">
    <source>
        <dbReference type="Google" id="ProtNLM"/>
    </source>
</evidence>
<dbReference type="STRING" id="1806994.A0A507CDZ6"/>
<dbReference type="OrthoDB" id="1716625at2759"/>
<sequence>MTSHLEFDWYISPADRFLYEGEFTKYAVDNLVPMSSMETVFTASRLSQQDFVQANFIDIQNTSSLNKEQYVAFSHVLNMRRKGKTYPLLPQSLREKFLADESTKTLGRGAARDDDPILKDLESDIQTASSSLSQLQAEKQKEVDRLATLKNTKEELEGLLEYKRRQLEGMKDEIVRLRSASPSGGNPQVAGLMNKLSQDRQTLVSRREEIQRTLDSL</sequence>
<proteinExistence type="predicted"/>
<feature type="coiled-coil region" evidence="1">
    <location>
        <begin position="118"/>
        <end position="213"/>
    </location>
</feature>
<evidence type="ECO:0000313" key="3">
    <source>
        <dbReference type="Proteomes" id="UP000319731"/>
    </source>
</evidence>
<dbReference type="EMBL" id="QEAO01000007">
    <property type="protein sequence ID" value="TPX35795.1"/>
    <property type="molecule type" value="Genomic_DNA"/>
</dbReference>
<dbReference type="SUPFAM" id="SSF47473">
    <property type="entry name" value="EF-hand"/>
    <property type="match status" value="1"/>
</dbReference>
<dbReference type="AlphaFoldDB" id="A0A507CDZ6"/>
<comment type="caution">
    <text evidence="2">The sequence shown here is derived from an EMBL/GenBank/DDBJ whole genome shotgun (WGS) entry which is preliminary data.</text>
</comment>
<dbReference type="InterPro" id="IPR011992">
    <property type="entry name" value="EF-hand-dom_pair"/>
</dbReference>
<dbReference type="Proteomes" id="UP000319731">
    <property type="component" value="Unassembled WGS sequence"/>
</dbReference>
<dbReference type="Gene3D" id="1.10.238.10">
    <property type="entry name" value="EF-hand"/>
    <property type="match status" value="1"/>
</dbReference>
<keyword evidence="1" id="KW-0175">Coiled coil</keyword>
<gene>
    <name evidence="2" type="ORF">SmJEL517_g01890</name>
</gene>
<accession>A0A507CDZ6</accession>
<dbReference type="RefSeq" id="XP_031026227.1">
    <property type="nucleotide sequence ID" value="XM_031167818.1"/>
</dbReference>
<organism evidence="2 3">
    <name type="scientific">Synchytrium microbalum</name>
    <dbReference type="NCBI Taxonomy" id="1806994"/>
    <lineage>
        <taxon>Eukaryota</taxon>
        <taxon>Fungi</taxon>
        <taxon>Fungi incertae sedis</taxon>
        <taxon>Chytridiomycota</taxon>
        <taxon>Chytridiomycota incertae sedis</taxon>
        <taxon>Chytridiomycetes</taxon>
        <taxon>Synchytriales</taxon>
        <taxon>Synchytriaceae</taxon>
        <taxon>Synchytrium</taxon>
    </lineage>
</organism>
<protein>
    <recommendedName>
        <fullName evidence="4">EH domain-containing protein</fullName>
    </recommendedName>
</protein>
<name>A0A507CDZ6_9FUNG</name>
<evidence type="ECO:0000256" key="1">
    <source>
        <dbReference type="SAM" id="Coils"/>
    </source>
</evidence>